<accession>A0A6J6D8X7</accession>
<reference evidence="1" key="1">
    <citation type="submission" date="2020-05" db="EMBL/GenBank/DDBJ databases">
        <authorList>
            <person name="Chiriac C."/>
            <person name="Salcher M."/>
            <person name="Ghai R."/>
            <person name="Kavagutti S V."/>
        </authorList>
    </citation>
    <scope>NUCLEOTIDE SEQUENCE</scope>
</reference>
<sequence>MTDANAPTAICHSNRHAMNSDTMTKNTNNAWTALVVTPRPHEELTLSTLISDELTPAFSANADFNASTTPGV</sequence>
<gene>
    <name evidence="1" type="ORF">UFOPK1572_00742</name>
</gene>
<proteinExistence type="predicted"/>
<protein>
    <submittedName>
        <fullName evidence="1">Unannotated protein</fullName>
    </submittedName>
</protein>
<dbReference type="AlphaFoldDB" id="A0A6J6D8X7"/>
<evidence type="ECO:0000313" key="1">
    <source>
        <dbReference type="EMBL" id="CAB4559736.1"/>
    </source>
</evidence>
<name>A0A6J6D8X7_9ZZZZ</name>
<organism evidence="1">
    <name type="scientific">freshwater metagenome</name>
    <dbReference type="NCBI Taxonomy" id="449393"/>
    <lineage>
        <taxon>unclassified sequences</taxon>
        <taxon>metagenomes</taxon>
        <taxon>ecological metagenomes</taxon>
    </lineage>
</organism>
<dbReference type="EMBL" id="CAEZTC010000080">
    <property type="protein sequence ID" value="CAB4559736.1"/>
    <property type="molecule type" value="Genomic_DNA"/>
</dbReference>